<dbReference type="EMBL" id="KN838641">
    <property type="protein sequence ID" value="KIJ99699.1"/>
    <property type="molecule type" value="Genomic_DNA"/>
</dbReference>
<reference evidence="1 2" key="1">
    <citation type="submission" date="2014-04" db="EMBL/GenBank/DDBJ databases">
        <authorList>
            <consortium name="DOE Joint Genome Institute"/>
            <person name="Kuo A."/>
            <person name="Kohler A."/>
            <person name="Nagy L.G."/>
            <person name="Floudas D."/>
            <person name="Copeland A."/>
            <person name="Barry K.W."/>
            <person name="Cichocki N."/>
            <person name="Veneault-Fourrey C."/>
            <person name="LaButti K."/>
            <person name="Lindquist E.A."/>
            <person name="Lipzen A."/>
            <person name="Lundell T."/>
            <person name="Morin E."/>
            <person name="Murat C."/>
            <person name="Sun H."/>
            <person name="Tunlid A."/>
            <person name="Henrissat B."/>
            <person name="Grigoriev I.V."/>
            <person name="Hibbett D.S."/>
            <person name="Martin F."/>
            <person name="Nordberg H.P."/>
            <person name="Cantor M.N."/>
            <person name="Hua S.X."/>
        </authorList>
    </citation>
    <scope>NUCLEOTIDE SEQUENCE [LARGE SCALE GENOMIC DNA]</scope>
    <source>
        <strain evidence="1 2">LaAM-08-1</strain>
    </source>
</reference>
<protein>
    <recommendedName>
        <fullName evidence="3">F-box domain-containing protein</fullName>
    </recommendedName>
</protein>
<dbReference type="AlphaFoldDB" id="A0A0C9WP69"/>
<gene>
    <name evidence="1" type="ORF">K443DRAFT_101708</name>
</gene>
<evidence type="ECO:0000313" key="2">
    <source>
        <dbReference type="Proteomes" id="UP000054477"/>
    </source>
</evidence>
<dbReference type="SUPFAM" id="SSF52047">
    <property type="entry name" value="RNI-like"/>
    <property type="match status" value="1"/>
</dbReference>
<name>A0A0C9WP69_9AGAR</name>
<organism evidence="1 2">
    <name type="scientific">Laccaria amethystina LaAM-08-1</name>
    <dbReference type="NCBI Taxonomy" id="1095629"/>
    <lineage>
        <taxon>Eukaryota</taxon>
        <taxon>Fungi</taxon>
        <taxon>Dikarya</taxon>
        <taxon>Basidiomycota</taxon>
        <taxon>Agaricomycotina</taxon>
        <taxon>Agaricomycetes</taxon>
        <taxon>Agaricomycetidae</taxon>
        <taxon>Agaricales</taxon>
        <taxon>Agaricineae</taxon>
        <taxon>Hydnangiaceae</taxon>
        <taxon>Laccaria</taxon>
    </lineage>
</organism>
<dbReference type="Gene3D" id="3.80.10.10">
    <property type="entry name" value="Ribonuclease Inhibitor"/>
    <property type="match status" value="1"/>
</dbReference>
<accession>A0A0C9WP69</accession>
<proteinExistence type="predicted"/>
<dbReference type="HOGENOM" id="CLU_013121_1_0_1"/>
<dbReference type="Proteomes" id="UP000054477">
    <property type="component" value="Unassembled WGS sequence"/>
</dbReference>
<evidence type="ECO:0008006" key="3">
    <source>
        <dbReference type="Google" id="ProtNLM"/>
    </source>
</evidence>
<dbReference type="OrthoDB" id="3071324at2759"/>
<sequence>MPASILNLPKELLLKIIHSEDSTDATIACFGQTCRRLHDICQVTVLNIQLPILRTLMRKHELVIYKGSGSISMKGEELHDVQDIFKASFDKIEYNFSLKFTPQEIGSVHGLIFHANAVAQITIILNSYSYFADWYKPLGIIIRASSEKDKSRLTVVGTPLGGQGFSPFGIIIRASSEKDKAHLTVKGTPISSQGFSVAPAPKTWSLTDIGFEPDSCQVGVMEQDGFLDRGVNVTTPRGIESLNLHSPLPFYEGCFPYTLRALNGGCITRLSLQNDSLDVSQWSNIFPLIFMPLLSELDVDNPYIPFQDFFSFLRRHTTITHLNLSCSVPIAGSTGSPEGADFLHRLEVISGIPNNLSMFLSSERQLFPSLRSVTLKRYPWLTAPEPEELNNILQNLAQRKRASIHLCIEFSNPGDVSEWVSDKKSETRSLGCVKNLEIVICGFQMPQEMCGSFFSWVSLFPSIQELEITQIVPLRLKSWTGSLNVLWDSCPELQSITVGVKTYKRPTQS</sequence>
<dbReference type="InterPro" id="IPR032675">
    <property type="entry name" value="LRR_dom_sf"/>
</dbReference>
<evidence type="ECO:0000313" key="1">
    <source>
        <dbReference type="EMBL" id="KIJ99699.1"/>
    </source>
</evidence>
<keyword evidence="2" id="KW-1185">Reference proteome</keyword>
<reference evidence="2" key="2">
    <citation type="submission" date="2015-01" db="EMBL/GenBank/DDBJ databases">
        <title>Evolutionary Origins and Diversification of the Mycorrhizal Mutualists.</title>
        <authorList>
            <consortium name="DOE Joint Genome Institute"/>
            <consortium name="Mycorrhizal Genomics Consortium"/>
            <person name="Kohler A."/>
            <person name="Kuo A."/>
            <person name="Nagy L.G."/>
            <person name="Floudas D."/>
            <person name="Copeland A."/>
            <person name="Barry K.W."/>
            <person name="Cichocki N."/>
            <person name="Veneault-Fourrey C."/>
            <person name="LaButti K."/>
            <person name="Lindquist E.A."/>
            <person name="Lipzen A."/>
            <person name="Lundell T."/>
            <person name="Morin E."/>
            <person name="Murat C."/>
            <person name="Riley R."/>
            <person name="Ohm R."/>
            <person name="Sun H."/>
            <person name="Tunlid A."/>
            <person name="Henrissat B."/>
            <person name="Grigoriev I.V."/>
            <person name="Hibbett D.S."/>
            <person name="Martin F."/>
        </authorList>
    </citation>
    <scope>NUCLEOTIDE SEQUENCE [LARGE SCALE GENOMIC DNA]</scope>
    <source>
        <strain evidence="2">LaAM-08-1</strain>
    </source>
</reference>